<reference evidence="2 3" key="2">
    <citation type="submission" date="2019-01" db="EMBL/GenBank/DDBJ databases">
        <title>The decoding of complex shrimp genome reveals the adaptation for benthos swimmer, frequently molting mechanism and breeding impact on genome.</title>
        <authorList>
            <person name="Sun Y."/>
            <person name="Gao Y."/>
            <person name="Yu Y."/>
        </authorList>
    </citation>
    <scope>NUCLEOTIDE SEQUENCE [LARGE SCALE GENOMIC DNA]</scope>
    <source>
        <tissue evidence="2">Muscle</tissue>
    </source>
</reference>
<accession>A0A3R7Q3Y8</accession>
<name>A0A3R7Q3Y8_PENVA</name>
<reference evidence="2 3" key="1">
    <citation type="submission" date="2018-04" db="EMBL/GenBank/DDBJ databases">
        <authorList>
            <person name="Zhang X."/>
            <person name="Yuan J."/>
            <person name="Li F."/>
            <person name="Xiang J."/>
        </authorList>
    </citation>
    <scope>NUCLEOTIDE SEQUENCE [LARGE SCALE GENOMIC DNA]</scope>
    <source>
        <tissue evidence="2">Muscle</tissue>
    </source>
</reference>
<organism evidence="2 3">
    <name type="scientific">Penaeus vannamei</name>
    <name type="common">Whiteleg shrimp</name>
    <name type="synonym">Litopenaeus vannamei</name>
    <dbReference type="NCBI Taxonomy" id="6689"/>
    <lineage>
        <taxon>Eukaryota</taxon>
        <taxon>Metazoa</taxon>
        <taxon>Ecdysozoa</taxon>
        <taxon>Arthropoda</taxon>
        <taxon>Crustacea</taxon>
        <taxon>Multicrustacea</taxon>
        <taxon>Malacostraca</taxon>
        <taxon>Eumalacostraca</taxon>
        <taxon>Eucarida</taxon>
        <taxon>Decapoda</taxon>
        <taxon>Dendrobranchiata</taxon>
        <taxon>Penaeoidea</taxon>
        <taxon>Penaeidae</taxon>
        <taxon>Penaeus</taxon>
    </lineage>
</organism>
<proteinExistence type="predicted"/>
<sequence>MVIFHFRNWLASSIAPDRFVRSYLFCRRPSWYLPVLLAGRSLWLPFLAFLLPSSSPFAHALSGYFSASSSVVFLAIPPSPHHPPSPIRLRHFSPTPIHRLISPFIPSSFFFVLPTLPLTLYPTLSIVAILCLHHHPTTTYPHLHPIPIIHPHHTHPFIPSLLSPPPPFPCLSITQLSVSAYPSSPAFPDPITAPRMLSSERKCFPVNAPWPTFDAFTFPRARHRAVKTPIVVLRYVAASAGQVADFDTSRVELVPPPFPLLLCVICVSEVSSVGSGFPREGWQRGVPTSSLHVRPARRERRRRGMRGLRGDFEAESSVPRREGRESEVSYASSRLRDARCYFSRADEKVPERPPSETGPPPIPRSRPILTPSFPLFLFSRHCSSSLLFS</sequence>
<evidence type="ECO:0000256" key="1">
    <source>
        <dbReference type="SAM" id="MobiDB-lite"/>
    </source>
</evidence>
<comment type="caution">
    <text evidence="2">The sequence shown here is derived from an EMBL/GenBank/DDBJ whole genome shotgun (WGS) entry which is preliminary data.</text>
</comment>
<feature type="region of interest" description="Disordered" evidence="1">
    <location>
        <begin position="346"/>
        <end position="366"/>
    </location>
</feature>
<gene>
    <name evidence="2" type="ORF">C7M84_013973</name>
</gene>
<feature type="region of interest" description="Disordered" evidence="1">
    <location>
        <begin position="288"/>
        <end position="330"/>
    </location>
</feature>
<dbReference type="EMBL" id="QCYY01002737">
    <property type="protein sequence ID" value="ROT67937.1"/>
    <property type="molecule type" value="Genomic_DNA"/>
</dbReference>
<evidence type="ECO:0000313" key="3">
    <source>
        <dbReference type="Proteomes" id="UP000283509"/>
    </source>
</evidence>
<dbReference type="AlphaFoldDB" id="A0A3R7Q3Y8"/>
<protein>
    <submittedName>
        <fullName evidence="2">Uncharacterized protein</fullName>
    </submittedName>
</protein>
<dbReference type="Proteomes" id="UP000283509">
    <property type="component" value="Unassembled WGS sequence"/>
</dbReference>
<feature type="compositionally biased region" description="Basic and acidic residues" evidence="1">
    <location>
        <begin position="308"/>
        <end position="327"/>
    </location>
</feature>
<evidence type="ECO:0000313" key="2">
    <source>
        <dbReference type="EMBL" id="ROT67937.1"/>
    </source>
</evidence>
<feature type="compositionally biased region" description="Basic residues" evidence="1">
    <location>
        <begin position="294"/>
        <end position="306"/>
    </location>
</feature>
<keyword evidence="3" id="KW-1185">Reference proteome</keyword>